<comment type="caution">
    <text evidence="5">The sequence shown here is derived from an EMBL/GenBank/DDBJ whole genome shotgun (WGS) entry which is preliminary data.</text>
</comment>
<dbReference type="Pfam" id="PF13416">
    <property type="entry name" value="SBP_bac_8"/>
    <property type="match status" value="1"/>
</dbReference>
<dbReference type="InterPro" id="IPR006059">
    <property type="entry name" value="SBP"/>
</dbReference>
<organism evidence="5 6">
    <name type="scientific">Arachnia propionica</name>
    <dbReference type="NCBI Taxonomy" id="1750"/>
    <lineage>
        <taxon>Bacteria</taxon>
        <taxon>Bacillati</taxon>
        <taxon>Actinomycetota</taxon>
        <taxon>Actinomycetes</taxon>
        <taxon>Propionibacteriales</taxon>
        <taxon>Propionibacteriaceae</taxon>
        <taxon>Arachnia</taxon>
    </lineage>
</organism>
<dbReference type="AlphaFoldDB" id="A0A3P1T4N1"/>
<name>A0A3P1T4N1_9ACTN</name>
<keyword evidence="2" id="KW-0813">Transport</keyword>
<dbReference type="RefSeq" id="WP_124845875.1">
    <property type="nucleotide sequence ID" value="NZ_RQZG01000021.1"/>
</dbReference>
<comment type="similarity">
    <text evidence="1">Belongs to the bacterial solute-binding protein 1 family.</text>
</comment>
<evidence type="ECO:0000256" key="3">
    <source>
        <dbReference type="ARBA" id="ARBA00022729"/>
    </source>
</evidence>
<evidence type="ECO:0000313" key="6">
    <source>
        <dbReference type="Proteomes" id="UP000280819"/>
    </source>
</evidence>
<gene>
    <name evidence="5" type="ORF">EII34_14425</name>
</gene>
<dbReference type="Proteomes" id="UP000280819">
    <property type="component" value="Unassembled WGS sequence"/>
</dbReference>
<sequence>MMKRRIAAAAVAAALALTLGACDGGKSGKGEQANQMYTWVSSPSDREQWESFVKGAQEKDADFKLEIEGPTFAEYWTKVKTRMSSGDAPCIITTQAARAQELGSLLSPLDELAKEAGVDLTQYNSAMMEGLTVDGTVRAIPYDAEPMVLYYNKDMFKAAGLQEPGLDYTTEQFLSDAKALTSGDVMGFAVAPAFGYPYLSFAFANGHTPTKDGELTLTDPGLVEDVQWGFDLVAKEKVATAPSSADVTDVSMQNFMSGKAAMVIEGPWFYSTIKEGTKAEVGVAVVPSKSGKPIGMIQGSGFGISAKCPDKKAAFANIMKMTTPEVIAHVGKHRGTVPSLEASMSGWAEGKPEADVAVMEALLKDGKPLVTTTNWNQVDTQFAQYSPEGVRGERTAEDILSAIEKGIK</sequence>
<accession>A0A3P1T4N1</accession>
<dbReference type="SUPFAM" id="SSF53850">
    <property type="entry name" value="Periplasmic binding protein-like II"/>
    <property type="match status" value="1"/>
</dbReference>
<dbReference type="GO" id="GO:0055052">
    <property type="term" value="C:ATP-binding cassette (ABC) transporter complex, substrate-binding subunit-containing"/>
    <property type="evidence" value="ECO:0007669"/>
    <property type="project" value="TreeGrafter"/>
</dbReference>
<dbReference type="EMBL" id="RQZG01000021">
    <property type="protein sequence ID" value="RRD03383.1"/>
    <property type="molecule type" value="Genomic_DNA"/>
</dbReference>
<evidence type="ECO:0000256" key="1">
    <source>
        <dbReference type="ARBA" id="ARBA00008520"/>
    </source>
</evidence>
<keyword evidence="3 4" id="KW-0732">Signal</keyword>
<feature type="signal peptide" evidence="4">
    <location>
        <begin position="1"/>
        <end position="21"/>
    </location>
</feature>
<feature type="chain" id="PRO_5018307910" evidence="4">
    <location>
        <begin position="22"/>
        <end position="408"/>
    </location>
</feature>
<dbReference type="PANTHER" id="PTHR30061:SF50">
    <property type="entry name" value="MALTOSE_MALTODEXTRIN-BINDING PERIPLASMIC PROTEIN"/>
    <property type="match status" value="1"/>
</dbReference>
<protein>
    <submittedName>
        <fullName evidence="5">Sugar ABC transporter substrate-binding protein</fullName>
    </submittedName>
</protein>
<dbReference type="PANTHER" id="PTHR30061">
    <property type="entry name" value="MALTOSE-BINDING PERIPLASMIC PROTEIN"/>
    <property type="match status" value="1"/>
</dbReference>
<reference evidence="5 6" key="1">
    <citation type="submission" date="2018-11" db="EMBL/GenBank/DDBJ databases">
        <title>Genomes From Bacteria Associated with the Canine Oral Cavity: a Test Case for Automated Genome-Based Taxonomic Assignment.</title>
        <authorList>
            <person name="Coil D.A."/>
            <person name="Jospin G."/>
            <person name="Darling A.E."/>
            <person name="Wallis C."/>
            <person name="Davis I.J."/>
            <person name="Harris S."/>
            <person name="Eisen J.A."/>
            <person name="Holcombe L.J."/>
            <person name="O'Flynn C."/>
        </authorList>
    </citation>
    <scope>NUCLEOTIDE SEQUENCE [LARGE SCALE GENOMIC DNA]</scope>
    <source>
        <strain evidence="5 6">OH887_COT-365</strain>
    </source>
</reference>
<evidence type="ECO:0000256" key="2">
    <source>
        <dbReference type="ARBA" id="ARBA00022448"/>
    </source>
</evidence>
<dbReference type="Gene3D" id="3.40.190.10">
    <property type="entry name" value="Periplasmic binding protein-like II"/>
    <property type="match status" value="1"/>
</dbReference>
<dbReference type="CDD" id="cd13585">
    <property type="entry name" value="PBP2_TMBP_like"/>
    <property type="match status" value="1"/>
</dbReference>
<evidence type="ECO:0000313" key="5">
    <source>
        <dbReference type="EMBL" id="RRD03383.1"/>
    </source>
</evidence>
<dbReference type="OrthoDB" id="3171346at2"/>
<dbReference type="PROSITE" id="PS51257">
    <property type="entry name" value="PROKAR_LIPOPROTEIN"/>
    <property type="match status" value="1"/>
</dbReference>
<proteinExistence type="inferred from homology"/>
<dbReference type="GO" id="GO:1901982">
    <property type="term" value="F:maltose binding"/>
    <property type="evidence" value="ECO:0007669"/>
    <property type="project" value="TreeGrafter"/>
</dbReference>
<dbReference type="GO" id="GO:0015768">
    <property type="term" value="P:maltose transport"/>
    <property type="evidence" value="ECO:0007669"/>
    <property type="project" value="TreeGrafter"/>
</dbReference>
<evidence type="ECO:0000256" key="4">
    <source>
        <dbReference type="SAM" id="SignalP"/>
    </source>
</evidence>
<dbReference type="GO" id="GO:0042956">
    <property type="term" value="P:maltodextrin transmembrane transport"/>
    <property type="evidence" value="ECO:0007669"/>
    <property type="project" value="TreeGrafter"/>
</dbReference>